<dbReference type="Gene3D" id="4.10.240.10">
    <property type="entry name" value="Zn(2)-C6 fungal-type DNA-binding domain"/>
    <property type="match status" value="1"/>
</dbReference>
<evidence type="ECO:0000256" key="5">
    <source>
        <dbReference type="ARBA" id="ARBA00023163"/>
    </source>
</evidence>
<dbReference type="CDD" id="cd00067">
    <property type="entry name" value="GAL4"/>
    <property type="match status" value="1"/>
</dbReference>
<evidence type="ECO:0000256" key="7">
    <source>
        <dbReference type="SAM" id="MobiDB-lite"/>
    </source>
</evidence>
<feature type="domain" description="Zn(2)-C6 fungal-type" evidence="8">
    <location>
        <begin position="14"/>
        <end position="44"/>
    </location>
</feature>
<dbReference type="InterPro" id="IPR036864">
    <property type="entry name" value="Zn2-C6_fun-type_DNA-bd_sf"/>
</dbReference>
<accession>A0AAD6GFP9</accession>
<dbReference type="SMART" id="SM00066">
    <property type="entry name" value="GAL4"/>
    <property type="match status" value="1"/>
</dbReference>
<dbReference type="PROSITE" id="PS00463">
    <property type="entry name" value="ZN2_CY6_FUNGAL_1"/>
    <property type="match status" value="1"/>
</dbReference>
<evidence type="ECO:0000313" key="9">
    <source>
        <dbReference type="EMBL" id="KAJ5545835.1"/>
    </source>
</evidence>
<keyword evidence="2" id="KW-0479">Metal-binding</keyword>
<dbReference type="InterPro" id="IPR001138">
    <property type="entry name" value="Zn2Cys6_DnaBD"/>
</dbReference>
<protein>
    <recommendedName>
        <fullName evidence="8">Zn(2)-C6 fungal-type domain-containing protein</fullName>
    </recommendedName>
</protein>
<feature type="compositionally biased region" description="Basic and acidic residues" evidence="7">
    <location>
        <begin position="164"/>
        <end position="179"/>
    </location>
</feature>
<gene>
    <name evidence="9" type="ORF">N7494_003420</name>
</gene>
<dbReference type="InterPro" id="IPR050815">
    <property type="entry name" value="TF_fung"/>
</dbReference>
<keyword evidence="6" id="KW-0539">Nucleus</keyword>
<feature type="compositionally biased region" description="Polar residues" evidence="7">
    <location>
        <begin position="141"/>
        <end position="156"/>
    </location>
</feature>
<proteinExistence type="predicted"/>
<keyword evidence="4" id="KW-0238">DNA-binding</keyword>
<evidence type="ECO:0000256" key="4">
    <source>
        <dbReference type="ARBA" id="ARBA00023125"/>
    </source>
</evidence>
<dbReference type="GO" id="GO:0008270">
    <property type="term" value="F:zinc ion binding"/>
    <property type="evidence" value="ECO:0007669"/>
    <property type="project" value="InterPro"/>
</dbReference>
<comment type="caution">
    <text evidence="9">The sequence shown here is derived from an EMBL/GenBank/DDBJ whole genome shotgun (WGS) entry which is preliminary data.</text>
</comment>
<evidence type="ECO:0000256" key="3">
    <source>
        <dbReference type="ARBA" id="ARBA00023015"/>
    </source>
</evidence>
<keyword evidence="3" id="KW-0805">Transcription regulation</keyword>
<dbReference type="EMBL" id="JAQIZZ010000003">
    <property type="protein sequence ID" value="KAJ5545835.1"/>
    <property type="molecule type" value="Genomic_DNA"/>
</dbReference>
<dbReference type="GO" id="GO:0000981">
    <property type="term" value="F:DNA-binding transcription factor activity, RNA polymerase II-specific"/>
    <property type="evidence" value="ECO:0007669"/>
    <property type="project" value="InterPro"/>
</dbReference>
<evidence type="ECO:0000313" key="10">
    <source>
        <dbReference type="Proteomes" id="UP001220324"/>
    </source>
</evidence>
<organism evidence="9 10">
    <name type="scientific">Penicillium frequentans</name>
    <dbReference type="NCBI Taxonomy" id="3151616"/>
    <lineage>
        <taxon>Eukaryota</taxon>
        <taxon>Fungi</taxon>
        <taxon>Dikarya</taxon>
        <taxon>Ascomycota</taxon>
        <taxon>Pezizomycotina</taxon>
        <taxon>Eurotiomycetes</taxon>
        <taxon>Eurotiomycetidae</taxon>
        <taxon>Eurotiales</taxon>
        <taxon>Aspergillaceae</taxon>
        <taxon>Penicillium</taxon>
    </lineage>
</organism>
<reference evidence="9 10" key="1">
    <citation type="journal article" date="2023" name="IMA Fungus">
        <title>Comparative genomic study of the Penicillium genus elucidates a diverse pangenome and 15 lateral gene transfer events.</title>
        <authorList>
            <person name="Petersen C."/>
            <person name="Sorensen T."/>
            <person name="Nielsen M.R."/>
            <person name="Sondergaard T.E."/>
            <person name="Sorensen J.L."/>
            <person name="Fitzpatrick D.A."/>
            <person name="Frisvad J.C."/>
            <person name="Nielsen K.L."/>
        </authorList>
    </citation>
    <scope>NUCLEOTIDE SEQUENCE [LARGE SCALE GENOMIC DNA]</scope>
    <source>
        <strain evidence="9 10">IBT 35679</strain>
    </source>
</reference>
<dbReference type="PANTHER" id="PTHR47338">
    <property type="entry name" value="ZN(II)2CYS6 TRANSCRIPTION FACTOR (EUROFUNG)-RELATED"/>
    <property type="match status" value="1"/>
</dbReference>
<evidence type="ECO:0000256" key="2">
    <source>
        <dbReference type="ARBA" id="ARBA00022723"/>
    </source>
</evidence>
<dbReference type="Proteomes" id="UP001220324">
    <property type="component" value="Unassembled WGS sequence"/>
</dbReference>
<evidence type="ECO:0000259" key="8">
    <source>
        <dbReference type="PROSITE" id="PS50048"/>
    </source>
</evidence>
<name>A0AAD6GFP9_9EURO</name>
<dbReference type="PROSITE" id="PS50048">
    <property type="entry name" value="ZN2_CY6_FUNGAL_2"/>
    <property type="match status" value="1"/>
</dbReference>
<comment type="subcellular location">
    <subcellularLocation>
        <location evidence="1">Nucleus</location>
    </subcellularLocation>
</comment>
<evidence type="ECO:0000256" key="1">
    <source>
        <dbReference type="ARBA" id="ARBA00004123"/>
    </source>
</evidence>
<dbReference type="SUPFAM" id="SSF57701">
    <property type="entry name" value="Zn2/Cys6 DNA-binding domain"/>
    <property type="match status" value="1"/>
</dbReference>
<sequence length="247" mass="27872">MPKPQKGPARATTACTACRSRKQKCSGEKPVCGQCLEYNRPCEWPEHLKRGPAKGYVETLEHRLQVTENALFKLLSNVPDSQLKKIFPEGASSRKDFGTSYAPLARIEKKGIDHWAQYPLDTAENIRKWQQACTGWKTDDSNNPSPSGTAVSSPSRRNSRGTKRNIDDTEDEVTHRPERLPVGQYRSSVSSGLDEHREKYPRTSHTLHWGLLDDQEEPLEGNIPTPPQTSCSWDGAPSVNFQQQFLW</sequence>
<dbReference type="GO" id="GO:0003677">
    <property type="term" value="F:DNA binding"/>
    <property type="evidence" value="ECO:0007669"/>
    <property type="project" value="UniProtKB-KW"/>
</dbReference>
<keyword evidence="10" id="KW-1185">Reference proteome</keyword>
<feature type="region of interest" description="Disordered" evidence="7">
    <location>
        <begin position="135"/>
        <end position="201"/>
    </location>
</feature>
<keyword evidence="5" id="KW-0804">Transcription</keyword>
<dbReference type="GO" id="GO:0005634">
    <property type="term" value="C:nucleus"/>
    <property type="evidence" value="ECO:0007669"/>
    <property type="project" value="UniProtKB-SubCell"/>
</dbReference>
<dbReference type="PANTHER" id="PTHR47338:SF5">
    <property type="entry name" value="ZN(II)2CYS6 TRANSCRIPTION FACTOR (EUROFUNG)"/>
    <property type="match status" value="1"/>
</dbReference>
<dbReference type="Pfam" id="PF00172">
    <property type="entry name" value="Zn_clus"/>
    <property type="match status" value="1"/>
</dbReference>
<dbReference type="AlphaFoldDB" id="A0AAD6GFP9"/>
<evidence type="ECO:0000256" key="6">
    <source>
        <dbReference type="ARBA" id="ARBA00023242"/>
    </source>
</evidence>